<dbReference type="Pfam" id="PF04855">
    <property type="entry name" value="SNF5"/>
    <property type="match status" value="1"/>
</dbReference>
<feature type="non-terminal residue" evidence="6">
    <location>
        <position position="286"/>
    </location>
</feature>
<dbReference type="Proteomes" id="UP000245771">
    <property type="component" value="Unassembled WGS sequence"/>
</dbReference>
<dbReference type="InterPro" id="IPR006939">
    <property type="entry name" value="SNF5"/>
</dbReference>
<evidence type="ECO:0000256" key="1">
    <source>
        <dbReference type="ARBA" id="ARBA00004123"/>
    </source>
</evidence>
<dbReference type="EMBL" id="KZ819604">
    <property type="protein sequence ID" value="PWN33435.1"/>
    <property type="molecule type" value="Genomic_DNA"/>
</dbReference>
<dbReference type="OrthoDB" id="515064at2759"/>
<evidence type="ECO:0000256" key="4">
    <source>
        <dbReference type="ARBA" id="ARBA00023163"/>
    </source>
</evidence>
<sequence length="286" mass="32309">MEEEAGHLAIPGPFEHFKILLPGDKHNQRAAKGLRSALNGGYSSRQLRAERKAAAQADEDLVPIRLEIDHEGWKLRDTFTWPAPESYKGELLERFAITLCEDFGLPIVHFAQAIREAIITQVQDHTSAEALRPLPSKRKRDEMIGKGQMRIQIKLDITVGAMNLVDQFEWDVSDDGSSAEDFASTFAADLGLSGEFKTAIAHSIREQVDVYTRSLSLVGYTFDGSEVIDEELRGALLAPVSSIVRFEHDVDAHTPKLMQLSELEIMQMEKEREREARRKRRQTRGR</sequence>
<keyword evidence="4" id="KW-0804">Transcription</keyword>
<keyword evidence="5" id="KW-0539">Nucleus</keyword>
<accession>A0A316VD43</accession>
<dbReference type="GO" id="GO:0000228">
    <property type="term" value="C:nuclear chromosome"/>
    <property type="evidence" value="ECO:0007669"/>
    <property type="project" value="InterPro"/>
</dbReference>
<evidence type="ECO:0000256" key="3">
    <source>
        <dbReference type="ARBA" id="ARBA00023015"/>
    </source>
</evidence>
<dbReference type="GeneID" id="37018348"/>
<evidence type="ECO:0000256" key="5">
    <source>
        <dbReference type="ARBA" id="ARBA00023242"/>
    </source>
</evidence>
<keyword evidence="3" id="KW-0805">Transcription regulation</keyword>
<proteinExistence type="inferred from homology"/>
<comment type="subcellular location">
    <subcellularLocation>
        <location evidence="1">Nucleus</location>
    </subcellularLocation>
</comment>
<dbReference type="GO" id="GO:0006338">
    <property type="term" value="P:chromatin remodeling"/>
    <property type="evidence" value="ECO:0007669"/>
    <property type="project" value="InterPro"/>
</dbReference>
<comment type="similarity">
    <text evidence="2">Belongs to the SNF5 family.</text>
</comment>
<protein>
    <submittedName>
        <fullName evidence="6">SNF5-domain-containing protein</fullName>
    </submittedName>
</protein>
<dbReference type="InParanoid" id="A0A316VD43"/>
<evidence type="ECO:0000313" key="7">
    <source>
        <dbReference type="Proteomes" id="UP000245771"/>
    </source>
</evidence>
<evidence type="ECO:0000256" key="2">
    <source>
        <dbReference type="ARBA" id="ARBA00010239"/>
    </source>
</evidence>
<organism evidence="6 7">
    <name type="scientific">Meira miltonrushii</name>
    <dbReference type="NCBI Taxonomy" id="1280837"/>
    <lineage>
        <taxon>Eukaryota</taxon>
        <taxon>Fungi</taxon>
        <taxon>Dikarya</taxon>
        <taxon>Basidiomycota</taxon>
        <taxon>Ustilaginomycotina</taxon>
        <taxon>Exobasidiomycetes</taxon>
        <taxon>Exobasidiales</taxon>
        <taxon>Brachybasidiaceae</taxon>
        <taxon>Meira</taxon>
    </lineage>
</organism>
<dbReference type="AlphaFoldDB" id="A0A316VD43"/>
<dbReference type="PANTHER" id="PTHR10019">
    <property type="entry name" value="SNF5"/>
    <property type="match status" value="1"/>
</dbReference>
<dbReference type="STRING" id="1280837.A0A316VD43"/>
<gene>
    <name evidence="6" type="ORF">FA14DRAFT_123399</name>
</gene>
<dbReference type="RefSeq" id="XP_025353737.1">
    <property type="nucleotide sequence ID" value="XM_025496567.1"/>
</dbReference>
<evidence type="ECO:0000313" key="6">
    <source>
        <dbReference type="EMBL" id="PWN33435.1"/>
    </source>
</evidence>
<name>A0A316VD43_9BASI</name>
<keyword evidence="7" id="KW-1185">Reference proteome</keyword>
<reference evidence="6 7" key="1">
    <citation type="journal article" date="2018" name="Mol. Biol. Evol.">
        <title>Broad Genomic Sampling Reveals a Smut Pathogenic Ancestry of the Fungal Clade Ustilaginomycotina.</title>
        <authorList>
            <person name="Kijpornyongpan T."/>
            <person name="Mondo S.J."/>
            <person name="Barry K."/>
            <person name="Sandor L."/>
            <person name="Lee J."/>
            <person name="Lipzen A."/>
            <person name="Pangilinan J."/>
            <person name="LaButti K."/>
            <person name="Hainaut M."/>
            <person name="Henrissat B."/>
            <person name="Grigoriev I.V."/>
            <person name="Spatafora J.W."/>
            <person name="Aime M.C."/>
        </authorList>
    </citation>
    <scope>NUCLEOTIDE SEQUENCE [LARGE SCALE GENOMIC DNA]</scope>
    <source>
        <strain evidence="6 7">MCA 3882</strain>
    </source>
</reference>